<comment type="caution">
    <text evidence="1">The sequence shown here is derived from an EMBL/GenBank/DDBJ whole genome shotgun (WGS) entry which is preliminary data.</text>
</comment>
<dbReference type="RefSeq" id="WP_149618823.1">
    <property type="nucleotide sequence ID" value="NZ_JBITUG010000025.1"/>
</dbReference>
<name>A0A5B0ELJ4_9MICC</name>
<dbReference type="AlphaFoldDB" id="A0A5B0ELJ4"/>
<gene>
    <name evidence="1" type="ORF">FQ154_04620</name>
</gene>
<dbReference type="EMBL" id="VOBL01000003">
    <property type="protein sequence ID" value="KAA0979035.1"/>
    <property type="molecule type" value="Genomic_DNA"/>
</dbReference>
<dbReference type="OrthoDB" id="4461372at2"/>
<sequence length="242" mass="26245">MTCALTTTARLRRAEVASDPFGAGSARFTPILDGSEPALLAIGARLRDSTGSDLEFLREAHRWIQQRVRPVYSLNETQPASLTLAKGRGSCSQRIALLEALARGAGIATCSEALLIHGSFWYPRFTYLRRAVPQCILIAWPDLMVDSGWLNLSDLFGAEAPAPAFANHGAETLFDAIATGSASWVASGCAEDSCMPGDLAQVDRALGRFADRDEVFARYGQNLPLPLRWVLEPFFGRWAATG</sequence>
<evidence type="ECO:0000313" key="2">
    <source>
        <dbReference type="Proteomes" id="UP000323856"/>
    </source>
</evidence>
<dbReference type="Proteomes" id="UP000323856">
    <property type="component" value="Unassembled WGS sequence"/>
</dbReference>
<protein>
    <submittedName>
        <fullName evidence="1">Transglutaminase domain-containing protein</fullName>
    </submittedName>
</protein>
<organism evidence="1 2">
    <name type="scientific">Paeniglutamicibacter gangotriensis</name>
    <dbReference type="NCBI Taxonomy" id="254787"/>
    <lineage>
        <taxon>Bacteria</taxon>
        <taxon>Bacillati</taxon>
        <taxon>Actinomycetota</taxon>
        <taxon>Actinomycetes</taxon>
        <taxon>Micrococcales</taxon>
        <taxon>Micrococcaceae</taxon>
        <taxon>Paeniglutamicibacter</taxon>
    </lineage>
</organism>
<proteinExistence type="predicted"/>
<reference evidence="1 2" key="1">
    <citation type="submission" date="2019-07" db="EMBL/GenBank/DDBJ databases">
        <title>Analysis of the biochemical properties, biological activity and biotechnological potential of siderophores and biosurfactants produced by Antarctic psychrotolerant bacteria.</title>
        <authorList>
            <person name="Styczynski M."/>
            <person name="Krucon T."/>
            <person name="Decewicz P."/>
            <person name="Dziewit L."/>
        </authorList>
    </citation>
    <scope>NUCLEOTIDE SEQUENCE [LARGE SCALE GENOMIC DNA]</scope>
    <source>
        <strain evidence="1 2">ANT_H27</strain>
    </source>
</reference>
<dbReference type="InterPro" id="IPR038765">
    <property type="entry name" value="Papain-like_cys_pep_sf"/>
</dbReference>
<accession>A0A5B0ELJ4</accession>
<evidence type="ECO:0000313" key="1">
    <source>
        <dbReference type="EMBL" id="KAA0979035.1"/>
    </source>
</evidence>
<dbReference type="SUPFAM" id="SSF54001">
    <property type="entry name" value="Cysteine proteinases"/>
    <property type="match status" value="1"/>
</dbReference>